<keyword evidence="2" id="KW-0812">Transmembrane</keyword>
<dbReference type="PANTHER" id="PTHR34475">
    <property type="match status" value="1"/>
</dbReference>
<feature type="transmembrane region" description="Helical" evidence="2">
    <location>
        <begin position="132"/>
        <end position="154"/>
    </location>
</feature>
<keyword evidence="5" id="KW-1185">Reference proteome</keyword>
<feature type="domain" description="HTH cro/C1-type" evidence="3">
    <location>
        <begin position="31"/>
        <end position="92"/>
    </location>
</feature>
<evidence type="ECO:0000256" key="1">
    <source>
        <dbReference type="SAM" id="MobiDB-lite"/>
    </source>
</evidence>
<gene>
    <name evidence="4" type="ORF">ACFOFO_15505</name>
</gene>
<evidence type="ECO:0000259" key="3">
    <source>
        <dbReference type="SMART" id="SM00530"/>
    </source>
</evidence>
<dbReference type="InterPro" id="IPR050400">
    <property type="entry name" value="Bact_Cytoskel_RodZ"/>
</dbReference>
<dbReference type="RefSeq" id="WP_390324059.1">
    <property type="nucleotide sequence ID" value="NZ_JBHRTP010000048.1"/>
</dbReference>
<dbReference type="InterPro" id="IPR010982">
    <property type="entry name" value="Lambda_DNA-bd_dom_sf"/>
</dbReference>
<sequence>MSESGFPESNTMPESAQQSDAHATLPGPGSYLAAQRQAYGWSVEQIADQLKLAPRQVLALEADDYASLPGTAVTRGFVRAYAKALKMDAAELIGMLPTDIGSASMPARRELSTPFAQTRMPFSGRRGNWSKWTAGAAALGVLLVAVIAGQHMGWLPVLPKSISFNLNKEPAPATGADAAAAVDASPAAVTSLQTSTSGAVDAQPGTPNVAPIDTVPQSEVRPSATAAVASPAVINSPATVPSAAPSGGNLLVVTLHEDSWVEVKTAGGTKLVSRVLKAGTTENVEIKEPVTLVIGNVHGVNASLRGAPLELKHGSGNTIRLNVK</sequence>
<feature type="compositionally biased region" description="Polar residues" evidence="1">
    <location>
        <begin position="1"/>
        <end position="21"/>
    </location>
</feature>
<dbReference type="Proteomes" id="UP001595530">
    <property type="component" value="Unassembled WGS sequence"/>
</dbReference>
<dbReference type="SMART" id="SM00530">
    <property type="entry name" value="HTH_XRE"/>
    <property type="match status" value="1"/>
</dbReference>
<reference evidence="5" key="1">
    <citation type="journal article" date="2019" name="Int. J. Syst. Evol. Microbiol.">
        <title>The Global Catalogue of Microorganisms (GCM) 10K type strain sequencing project: providing services to taxonomists for standard genome sequencing and annotation.</title>
        <authorList>
            <consortium name="The Broad Institute Genomics Platform"/>
            <consortium name="The Broad Institute Genome Sequencing Center for Infectious Disease"/>
            <person name="Wu L."/>
            <person name="Ma J."/>
        </authorList>
    </citation>
    <scope>NUCLEOTIDE SEQUENCE [LARGE SCALE GENOMIC DNA]</scope>
    <source>
        <strain evidence="5">KCTC 42986</strain>
    </source>
</reference>
<proteinExistence type="predicted"/>
<comment type="caution">
    <text evidence="4">The sequence shown here is derived from an EMBL/GenBank/DDBJ whole genome shotgun (WGS) entry which is preliminary data.</text>
</comment>
<evidence type="ECO:0000256" key="2">
    <source>
        <dbReference type="SAM" id="Phobius"/>
    </source>
</evidence>
<dbReference type="Pfam" id="PF13413">
    <property type="entry name" value="HTH_25"/>
    <property type="match status" value="1"/>
</dbReference>
<organism evidence="4 5">
    <name type="scientific">Undibacterium arcticum</name>
    <dbReference type="NCBI Taxonomy" id="1762892"/>
    <lineage>
        <taxon>Bacteria</taxon>
        <taxon>Pseudomonadati</taxon>
        <taxon>Pseudomonadota</taxon>
        <taxon>Betaproteobacteria</taxon>
        <taxon>Burkholderiales</taxon>
        <taxon>Oxalobacteraceae</taxon>
        <taxon>Undibacterium</taxon>
    </lineage>
</organism>
<feature type="region of interest" description="Disordered" evidence="1">
    <location>
        <begin position="1"/>
        <end position="27"/>
    </location>
</feature>
<evidence type="ECO:0000313" key="5">
    <source>
        <dbReference type="Proteomes" id="UP001595530"/>
    </source>
</evidence>
<protein>
    <submittedName>
        <fullName evidence="4">Helix-turn-helix domain-containing protein</fullName>
    </submittedName>
</protein>
<dbReference type="Gene3D" id="1.10.260.40">
    <property type="entry name" value="lambda repressor-like DNA-binding domains"/>
    <property type="match status" value="1"/>
</dbReference>
<accession>A0ABV7F589</accession>
<dbReference type="EMBL" id="JBHRTP010000048">
    <property type="protein sequence ID" value="MFC3109349.1"/>
    <property type="molecule type" value="Genomic_DNA"/>
</dbReference>
<evidence type="ECO:0000313" key="4">
    <source>
        <dbReference type="EMBL" id="MFC3109349.1"/>
    </source>
</evidence>
<keyword evidence="2" id="KW-0472">Membrane</keyword>
<dbReference type="Pfam" id="PF13464">
    <property type="entry name" value="RodZ_C"/>
    <property type="match status" value="1"/>
</dbReference>
<name>A0ABV7F589_9BURK</name>
<dbReference type="InterPro" id="IPR025194">
    <property type="entry name" value="RodZ-like_C"/>
</dbReference>
<dbReference type="PANTHER" id="PTHR34475:SF1">
    <property type="entry name" value="CYTOSKELETON PROTEIN RODZ"/>
    <property type="match status" value="1"/>
</dbReference>
<dbReference type="InterPro" id="IPR001387">
    <property type="entry name" value="Cro/C1-type_HTH"/>
</dbReference>
<keyword evidence="2" id="KW-1133">Transmembrane helix</keyword>